<proteinExistence type="predicted"/>
<feature type="domain" description="AAA" evidence="2">
    <location>
        <begin position="115"/>
        <end position="290"/>
    </location>
</feature>
<dbReference type="PANTHER" id="PTHR13696">
    <property type="entry name" value="P-LOOP CONTAINING NUCLEOSIDE TRIPHOSPHATE HYDROLASE"/>
    <property type="match status" value="1"/>
</dbReference>
<gene>
    <name evidence="3" type="ORF">UFOPK3046_01763</name>
</gene>
<feature type="compositionally biased region" description="Basic and acidic residues" evidence="1">
    <location>
        <begin position="75"/>
        <end position="86"/>
    </location>
</feature>
<feature type="compositionally biased region" description="Acidic residues" evidence="1">
    <location>
        <begin position="57"/>
        <end position="74"/>
    </location>
</feature>
<dbReference type="Gene3D" id="3.40.50.300">
    <property type="entry name" value="P-loop containing nucleotide triphosphate hydrolases"/>
    <property type="match status" value="1"/>
</dbReference>
<sequence length="365" mass="39438">MTDLQSPPEPEQTPSLQAEGEELPTDRYSGDLDSGDLDSADLDSADPNSTDLPTEAPPEEETEEEFVTEYPEEPDDRRAEEPKDVEDPTDGQAPTTGAEDSPAEGFVRTTPALPRVIALANQKGGVGKTTTTVNLGAALADLGYRVLLIDLDPQGNATTGLGINHHDLDVTIYNVLLQDVNLDECVEPTEVKGLFIAPASLDLAGSEIELVTAFSRESKLKRALDEVIDDYDYVLIDCPPSLGLLTVNALVAATEVMVPIQCEYYALEGLGQLTRNVDLIRRNLNASLEILNIVLVMYDGRTKLGEQVSDEVRGHYGSRVCRVVIPRNVRLSEAPGFGQPITTFDPSSRGAVAYKELAREVSGVS</sequence>
<dbReference type="FunFam" id="3.40.50.300:FF:000285">
    <property type="entry name" value="Sporulation initiation inhibitor Soj"/>
    <property type="match status" value="1"/>
</dbReference>
<dbReference type="Pfam" id="PF13614">
    <property type="entry name" value="AAA_31"/>
    <property type="match status" value="1"/>
</dbReference>
<reference evidence="3" key="1">
    <citation type="submission" date="2020-05" db="EMBL/GenBank/DDBJ databases">
        <authorList>
            <person name="Chiriac C."/>
            <person name="Salcher M."/>
            <person name="Ghai R."/>
            <person name="Kavagutti S V."/>
        </authorList>
    </citation>
    <scope>NUCLEOTIDE SEQUENCE</scope>
</reference>
<feature type="compositionally biased region" description="Acidic residues" evidence="1">
    <location>
        <begin position="33"/>
        <end position="44"/>
    </location>
</feature>
<protein>
    <submittedName>
        <fullName evidence="3">Unannotated protein</fullName>
    </submittedName>
</protein>
<dbReference type="PANTHER" id="PTHR13696:SF52">
    <property type="entry name" value="PARA FAMILY PROTEIN CT_582"/>
    <property type="match status" value="1"/>
</dbReference>
<dbReference type="CDD" id="cd02042">
    <property type="entry name" value="ParAB_family"/>
    <property type="match status" value="1"/>
</dbReference>
<organism evidence="3">
    <name type="scientific">freshwater metagenome</name>
    <dbReference type="NCBI Taxonomy" id="449393"/>
    <lineage>
        <taxon>unclassified sequences</taxon>
        <taxon>metagenomes</taxon>
        <taxon>ecological metagenomes</taxon>
    </lineage>
</organism>
<evidence type="ECO:0000313" key="3">
    <source>
        <dbReference type="EMBL" id="CAB4821589.1"/>
    </source>
</evidence>
<name>A0A6J6ZIZ2_9ZZZZ</name>
<dbReference type="InterPro" id="IPR027417">
    <property type="entry name" value="P-loop_NTPase"/>
</dbReference>
<dbReference type="AlphaFoldDB" id="A0A6J6ZIZ2"/>
<feature type="region of interest" description="Disordered" evidence="1">
    <location>
        <begin position="1"/>
        <end position="109"/>
    </location>
</feature>
<evidence type="ECO:0000259" key="2">
    <source>
        <dbReference type="Pfam" id="PF13614"/>
    </source>
</evidence>
<dbReference type="InterPro" id="IPR050678">
    <property type="entry name" value="DNA_Partitioning_ATPase"/>
</dbReference>
<dbReference type="InterPro" id="IPR025669">
    <property type="entry name" value="AAA_dom"/>
</dbReference>
<accession>A0A6J6ZIZ2</accession>
<dbReference type="SUPFAM" id="SSF52540">
    <property type="entry name" value="P-loop containing nucleoside triphosphate hydrolases"/>
    <property type="match status" value="1"/>
</dbReference>
<dbReference type="EMBL" id="CAFAAQ010000213">
    <property type="protein sequence ID" value="CAB4821589.1"/>
    <property type="molecule type" value="Genomic_DNA"/>
</dbReference>
<evidence type="ECO:0000256" key="1">
    <source>
        <dbReference type="SAM" id="MobiDB-lite"/>
    </source>
</evidence>